<name>A0ABN2A594_9ACTN</name>
<evidence type="ECO:0000256" key="1">
    <source>
        <dbReference type="ARBA" id="ARBA00022692"/>
    </source>
</evidence>
<dbReference type="Gene3D" id="6.10.340.10">
    <property type="match status" value="1"/>
</dbReference>
<dbReference type="InterPro" id="IPR024478">
    <property type="entry name" value="HlyB_4HB_MCP"/>
</dbReference>
<proteinExistence type="predicted"/>
<accession>A0ABN2A594</accession>
<evidence type="ECO:0000256" key="3">
    <source>
        <dbReference type="SAM" id="Phobius"/>
    </source>
</evidence>
<dbReference type="SMART" id="SM00267">
    <property type="entry name" value="GGDEF"/>
    <property type="match status" value="1"/>
</dbReference>
<keyword evidence="2 3" id="KW-1133">Transmembrane helix</keyword>
<dbReference type="PROSITE" id="PS50887">
    <property type="entry name" value="GGDEF"/>
    <property type="match status" value="1"/>
</dbReference>
<dbReference type="InterPro" id="IPR000160">
    <property type="entry name" value="GGDEF_dom"/>
</dbReference>
<feature type="transmembrane region" description="Helical" evidence="3">
    <location>
        <begin position="21"/>
        <end position="40"/>
    </location>
</feature>
<feature type="transmembrane region" description="Helical" evidence="3">
    <location>
        <begin position="197"/>
        <end position="217"/>
    </location>
</feature>
<evidence type="ECO:0008006" key="8">
    <source>
        <dbReference type="Google" id="ProtNLM"/>
    </source>
</evidence>
<dbReference type="Gene3D" id="3.30.70.270">
    <property type="match status" value="1"/>
</dbReference>
<evidence type="ECO:0000313" key="7">
    <source>
        <dbReference type="Proteomes" id="UP001501470"/>
    </source>
</evidence>
<dbReference type="EMBL" id="BAAAQD010000004">
    <property type="protein sequence ID" value="GAA1511703.1"/>
    <property type="molecule type" value="Genomic_DNA"/>
</dbReference>
<dbReference type="PANTHER" id="PTHR46663">
    <property type="entry name" value="DIGUANYLATE CYCLASE DGCT-RELATED"/>
    <property type="match status" value="1"/>
</dbReference>
<keyword evidence="7" id="KW-1185">Reference proteome</keyword>
<protein>
    <recommendedName>
        <fullName evidence="8">Diguanylate cyclase</fullName>
    </recommendedName>
</protein>
<dbReference type="InterPro" id="IPR029787">
    <property type="entry name" value="Nucleotide_cyclase"/>
</dbReference>
<dbReference type="Proteomes" id="UP001501470">
    <property type="component" value="Unassembled WGS sequence"/>
</dbReference>
<reference evidence="6 7" key="1">
    <citation type="journal article" date="2019" name="Int. J. Syst. Evol. Microbiol.">
        <title>The Global Catalogue of Microorganisms (GCM) 10K type strain sequencing project: providing services to taxonomists for standard genome sequencing and annotation.</title>
        <authorList>
            <consortium name="The Broad Institute Genomics Platform"/>
            <consortium name="The Broad Institute Genome Sequencing Center for Infectious Disease"/>
            <person name="Wu L."/>
            <person name="Ma J."/>
        </authorList>
    </citation>
    <scope>NUCLEOTIDE SEQUENCE [LARGE SCALE GENOMIC DNA]</scope>
    <source>
        <strain evidence="6 7">JCM 15933</strain>
    </source>
</reference>
<dbReference type="PROSITE" id="PS50885">
    <property type="entry name" value="HAMP"/>
    <property type="match status" value="1"/>
</dbReference>
<dbReference type="PANTHER" id="PTHR46663:SF3">
    <property type="entry name" value="SLL0267 PROTEIN"/>
    <property type="match status" value="1"/>
</dbReference>
<organism evidence="6 7">
    <name type="scientific">Dactylosporangium maewongense</name>
    <dbReference type="NCBI Taxonomy" id="634393"/>
    <lineage>
        <taxon>Bacteria</taxon>
        <taxon>Bacillati</taxon>
        <taxon>Actinomycetota</taxon>
        <taxon>Actinomycetes</taxon>
        <taxon>Micromonosporales</taxon>
        <taxon>Micromonosporaceae</taxon>
        <taxon>Dactylosporangium</taxon>
    </lineage>
</organism>
<evidence type="ECO:0000313" key="6">
    <source>
        <dbReference type="EMBL" id="GAA1511703.1"/>
    </source>
</evidence>
<dbReference type="CDD" id="cd06225">
    <property type="entry name" value="HAMP"/>
    <property type="match status" value="1"/>
</dbReference>
<dbReference type="Pfam" id="PF12729">
    <property type="entry name" value="4HB_MCP_1"/>
    <property type="match status" value="1"/>
</dbReference>
<gene>
    <name evidence="6" type="ORF">GCM10009827_027450</name>
</gene>
<dbReference type="Pfam" id="PF00990">
    <property type="entry name" value="GGDEF"/>
    <property type="match status" value="1"/>
</dbReference>
<dbReference type="InterPro" id="IPR043128">
    <property type="entry name" value="Rev_trsase/Diguanyl_cyclase"/>
</dbReference>
<dbReference type="NCBIfam" id="TIGR00254">
    <property type="entry name" value="GGDEF"/>
    <property type="match status" value="1"/>
</dbReference>
<sequence>MYDRMRRWTADRRIATKIMSVSLVVTAIFTASGVVGLLNLRRLVAEQDHEYKVNVVALARMTAVRSAVGSQQESVLSYILSEPGFYRDSYAEIIAETDKAIDTDVRALTVIGLSAAEHESLRSFAATITMWRTARDAALDAARDGDQRKAASVVLVRSEAIARAVKDRASSFLDQLVDAVDDGARRTRANSVRTAQLMGLLLAIGALAAVLLSVLAARTISRPLREVVDVLARVARGDLSRRVELDRADEVGQMGRSLNETLGVLRGVFEEVHHRASHDGLTGLANRALLRERLGAARGNARSGLPVAMLLVDLDGFKQVNDVHGHAAGDHLLTVVAERLLAGVRACDTVARLGGDEFAVLLDGMDAREDVDAVAGRLLAALQVPTEHNGATLTPRASVGVSLWDGEVPIDELMHDADVAMYAAKTGGKGRVAHAPCPQRAAYRNASAGSA</sequence>
<dbReference type="CDD" id="cd01949">
    <property type="entry name" value="GGDEF"/>
    <property type="match status" value="1"/>
</dbReference>
<dbReference type="Pfam" id="PF00672">
    <property type="entry name" value="HAMP"/>
    <property type="match status" value="1"/>
</dbReference>
<dbReference type="RefSeq" id="WP_344502216.1">
    <property type="nucleotide sequence ID" value="NZ_BAAAQD010000004.1"/>
</dbReference>
<dbReference type="SMART" id="SM00304">
    <property type="entry name" value="HAMP"/>
    <property type="match status" value="1"/>
</dbReference>
<feature type="domain" description="GGDEF" evidence="5">
    <location>
        <begin position="305"/>
        <end position="437"/>
    </location>
</feature>
<evidence type="ECO:0000259" key="4">
    <source>
        <dbReference type="PROSITE" id="PS50885"/>
    </source>
</evidence>
<comment type="caution">
    <text evidence="6">The sequence shown here is derived from an EMBL/GenBank/DDBJ whole genome shotgun (WGS) entry which is preliminary data.</text>
</comment>
<keyword evidence="1 3" id="KW-0812">Transmembrane</keyword>
<dbReference type="InterPro" id="IPR052163">
    <property type="entry name" value="DGC-Regulatory_Protein"/>
</dbReference>
<feature type="domain" description="HAMP" evidence="4">
    <location>
        <begin position="218"/>
        <end position="270"/>
    </location>
</feature>
<dbReference type="SUPFAM" id="SSF158472">
    <property type="entry name" value="HAMP domain-like"/>
    <property type="match status" value="1"/>
</dbReference>
<evidence type="ECO:0000256" key="2">
    <source>
        <dbReference type="ARBA" id="ARBA00022989"/>
    </source>
</evidence>
<dbReference type="InterPro" id="IPR003660">
    <property type="entry name" value="HAMP_dom"/>
</dbReference>
<keyword evidence="3" id="KW-0472">Membrane</keyword>
<dbReference type="SUPFAM" id="SSF55073">
    <property type="entry name" value="Nucleotide cyclase"/>
    <property type="match status" value="1"/>
</dbReference>
<evidence type="ECO:0000259" key="5">
    <source>
        <dbReference type="PROSITE" id="PS50887"/>
    </source>
</evidence>